<sequence>MDDGAKEAKEKESQLIDAFLEISSSSRSVAVFFLESHNWDLDAALSAFLDNDSAHRSPSPAPAPLPLPLILPLPLTLLLLLLLLLLLRLSRNLSRRISRRRRAPARRPGTD</sequence>
<protein>
    <submittedName>
        <fullName evidence="2">Plant UBX domain-containing protein 5</fullName>
    </submittedName>
</protein>
<dbReference type="EMBL" id="QGNW01002201">
    <property type="protein sequence ID" value="RVW23256.1"/>
    <property type="molecule type" value="Genomic_DNA"/>
</dbReference>
<comment type="caution">
    <text evidence="2">The sequence shown here is derived from an EMBL/GenBank/DDBJ whole genome shotgun (WGS) entry which is preliminary data.</text>
</comment>
<dbReference type="Pfam" id="PF14555">
    <property type="entry name" value="UBA_4"/>
    <property type="match status" value="1"/>
</dbReference>
<dbReference type="Proteomes" id="UP000288805">
    <property type="component" value="Unassembled WGS sequence"/>
</dbReference>
<evidence type="ECO:0000313" key="2">
    <source>
        <dbReference type="EMBL" id="RVW23256.1"/>
    </source>
</evidence>
<keyword evidence="1" id="KW-0812">Transmembrane</keyword>
<dbReference type="AlphaFoldDB" id="A0A438CJ74"/>
<reference evidence="2 3" key="1">
    <citation type="journal article" date="2018" name="PLoS Genet.">
        <title>Population sequencing reveals clonal diversity and ancestral inbreeding in the grapevine cultivar Chardonnay.</title>
        <authorList>
            <person name="Roach M.J."/>
            <person name="Johnson D.L."/>
            <person name="Bohlmann J."/>
            <person name="van Vuuren H.J."/>
            <person name="Jones S.J."/>
            <person name="Pretorius I.S."/>
            <person name="Schmidt S.A."/>
            <person name="Borneman A.R."/>
        </authorList>
    </citation>
    <scope>NUCLEOTIDE SEQUENCE [LARGE SCALE GENOMIC DNA]</scope>
    <source>
        <strain evidence="3">cv. Chardonnay</strain>
        <tissue evidence="2">Leaf</tissue>
    </source>
</reference>
<keyword evidence="1" id="KW-0472">Membrane</keyword>
<dbReference type="Gene3D" id="1.10.8.10">
    <property type="entry name" value="DNA helicase RuvA subunit, C-terminal domain"/>
    <property type="match status" value="1"/>
</dbReference>
<dbReference type="InterPro" id="IPR009060">
    <property type="entry name" value="UBA-like_sf"/>
</dbReference>
<organism evidence="2 3">
    <name type="scientific">Vitis vinifera</name>
    <name type="common">Grape</name>
    <dbReference type="NCBI Taxonomy" id="29760"/>
    <lineage>
        <taxon>Eukaryota</taxon>
        <taxon>Viridiplantae</taxon>
        <taxon>Streptophyta</taxon>
        <taxon>Embryophyta</taxon>
        <taxon>Tracheophyta</taxon>
        <taxon>Spermatophyta</taxon>
        <taxon>Magnoliopsida</taxon>
        <taxon>eudicotyledons</taxon>
        <taxon>Gunneridae</taxon>
        <taxon>Pentapetalae</taxon>
        <taxon>rosids</taxon>
        <taxon>Vitales</taxon>
        <taxon>Vitaceae</taxon>
        <taxon>Viteae</taxon>
        <taxon>Vitis</taxon>
    </lineage>
</organism>
<proteinExistence type="predicted"/>
<gene>
    <name evidence="2" type="primary">PUX5_3</name>
    <name evidence="2" type="ORF">CK203_093422</name>
</gene>
<evidence type="ECO:0000256" key="1">
    <source>
        <dbReference type="SAM" id="Phobius"/>
    </source>
</evidence>
<dbReference type="SUPFAM" id="SSF46934">
    <property type="entry name" value="UBA-like"/>
    <property type="match status" value="1"/>
</dbReference>
<evidence type="ECO:0000313" key="3">
    <source>
        <dbReference type="Proteomes" id="UP000288805"/>
    </source>
</evidence>
<name>A0A438CJ74_VITVI</name>
<keyword evidence="1" id="KW-1133">Transmembrane helix</keyword>
<accession>A0A438CJ74</accession>
<feature type="transmembrane region" description="Helical" evidence="1">
    <location>
        <begin position="69"/>
        <end position="90"/>
    </location>
</feature>